<organism evidence="2 3">
    <name type="scientific">Endomicrobium proavitum</name>
    <dbReference type="NCBI Taxonomy" id="1408281"/>
    <lineage>
        <taxon>Bacteria</taxon>
        <taxon>Pseudomonadati</taxon>
        <taxon>Elusimicrobiota</taxon>
        <taxon>Endomicrobiia</taxon>
        <taxon>Endomicrobiales</taxon>
        <taxon>Endomicrobiaceae</taxon>
        <taxon>Endomicrobium</taxon>
    </lineage>
</organism>
<protein>
    <submittedName>
        <fullName evidence="2">Uncharacterized protein</fullName>
    </submittedName>
</protein>
<dbReference type="EMBL" id="CP009498">
    <property type="protein sequence ID" value="AKL98365.1"/>
    <property type="molecule type" value="Genomic_DNA"/>
</dbReference>
<reference evidence="2 3" key="1">
    <citation type="submission" date="2014-09" db="EMBL/GenBank/DDBJ databases">
        <title>Complete genome sequence of Endomicrobium proavitum.</title>
        <authorList>
            <person name="Zheng H."/>
        </authorList>
    </citation>
    <scope>NUCLEOTIDE SEQUENCE [LARGE SCALE GENOMIC DNA]</scope>
    <source>
        <strain evidence="2 3">Rsa215</strain>
    </source>
</reference>
<sequence>MPKVKKAAPVKLKKTSKKKVSQKKKPLKDNGFIFINDNDGEPIDAFQE</sequence>
<evidence type="ECO:0000256" key="1">
    <source>
        <dbReference type="SAM" id="MobiDB-lite"/>
    </source>
</evidence>
<dbReference type="KEGG" id="epo:Epro_0986"/>
<gene>
    <name evidence="2" type="ORF">Epro_0986</name>
</gene>
<dbReference type="AlphaFoldDB" id="A0A0G3WKD6"/>
<feature type="region of interest" description="Disordered" evidence="1">
    <location>
        <begin position="1"/>
        <end position="24"/>
    </location>
</feature>
<proteinExistence type="predicted"/>
<keyword evidence="3" id="KW-1185">Reference proteome</keyword>
<accession>A0A0G3WKD6</accession>
<dbReference type="STRING" id="1408281.Epro_0986"/>
<evidence type="ECO:0000313" key="2">
    <source>
        <dbReference type="EMBL" id="AKL98365.1"/>
    </source>
</evidence>
<dbReference type="Proteomes" id="UP000035337">
    <property type="component" value="Chromosome"/>
</dbReference>
<dbReference type="RefSeq" id="WP_158409022.1">
    <property type="nucleotide sequence ID" value="NZ_CP009498.1"/>
</dbReference>
<name>A0A0G3WKD6_9BACT</name>
<evidence type="ECO:0000313" key="3">
    <source>
        <dbReference type="Proteomes" id="UP000035337"/>
    </source>
</evidence>